<accession>Q16ZX3</accession>
<dbReference type="Gene3D" id="3.90.215.10">
    <property type="entry name" value="Gamma Fibrinogen, chain A, domain 1"/>
    <property type="match status" value="1"/>
</dbReference>
<dbReference type="InterPro" id="IPR014716">
    <property type="entry name" value="Fibrinogen_a/b/g_C_1"/>
</dbReference>
<evidence type="ECO:0000313" key="5">
    <source>
        <dbReference type="Proteomes" id="UP000682892"/>
    </source>
</evidence>
<dbReference type="Pfam" id="PF00147">
    <property type="entry name" value="Fibrinogen_C"/>
    <property type="match status" value="1"/>
</dbReference>
<feature type="chain" id="PRO_5014307561" evidence="2">
    <location>
        <begin position="25"/>
        <end position="345"/>
    </location>
</feature>
<keyword evidence="2" id="KW-0732">Signal</keyword>
<name>Q16ZX3_AEDAE</name>
<feature type="signal peptide" evidence="2">
    <location>
        <begin position="1"/>
        <end position="24"/>
    </location>
</feature>
<dbReference type="PhylomeDB" id="Q16ZX3"/>
<sequence length="345" mass="39243">MAARYGVQFLKMAILLALVASVASDSCNSGKLRIKLEYLERKLLEMKTDIDRNQRRIEQTLEKILENTIEEDTDCPPFESCFDAKQHNLPSGKYLLKLPGKEQKSFIGYCNQKTSEGGWLVIQSRVDGSLSFEKNWESYERGFGQCTGNYWIGLEKLHLLTANQQYELRIELDNEFGIQKYASYDGFVVGSSSELYRLRKLGAFTGTAGDSMSNNVGTSFSTFDRRNNNRSANNCTIEISRGWWLHVCEGLNYSNLNGVHGGASRQAIVWWSFSQSYTGLKCSRMLIRHRRRSNRTPECFGGKSLFPHHESFSTPERVPLRGVHDDFPPARSRWCKTSKKTGPGP</sequence>
<dbReference type="Proteomes" id="UP000682892">
    <property type="component" value="Chromosome 1"/>
</dbReference>
<dbReference type="InterPro" id="IPR050373">
    <property type="entry name" value="Fibrinogen_C-term_domain"/>
</dbReference>
<dbReference type="CDD" id="cd00087">
    <property type="entry name" value="FReD"/>
    <property type="match status" value="1"/>
</dbReference>
<dbReference type="VEuPathDB" id="VectorBase:AAEL010117"/>
<organism evidence="4 5">
    <name type="scientific">Aedes aegypti</name>
    <name type="common">Yellowfever mosquito</name>
    <name type="synonym">Culex aegypti</name>
    <dbReference type="NCBI Taxonomy" id="7159"/>
    <lineage>
        <taxon>Eukaryota</taxon>
        <taxon>Metazoa</taxon>
        <taxon>Ecdysozoa</taxon>
        <taxon>Arthropoda</taxon>
        <taxon>Hexapoda</taxon>
        <taxon>Insecta</taxon>
        <taxon>Pterygota</taxon>
        <taxon>Neoptera</taxon>
        <taxon>Endopterygota</taxon>
        <taxon>Diptera</taxon>
        <taxon>Nematocera</taxon>
        <taxon>Culicoidea</taxon>
        <taxon>Culicidae</taxon>
        <taxon>Culicinae</taxon>
        <taxon>Aedini</taxon>
        <taxon>Aedes</taxon>
        <taxon>Stegomyia</taxon>
    </lineage>
</organism>
<dbReference type="STRING" id="7159.Q16ZX3"/>
<dbReference type="AlphaFoldDB" id="Q16ZX3"/>
<dbReference type="PaxDb" id="7159-AAEL008030-PA"/>
<dbReference type="SUPFAM" id="SSF56496">
    <property type="entry name" value="Fibrinogen C-terminal domain-like"/>
    <property type="match status" value="1"/>
</dbReference>
<keyword evidence="1" id="KW-0175">Coiled coil</keyword>
<proteinExistence type="predicted"/>
<dbReference type="HOGENOM" id="CLU_038628_1_0_1"/>
<dbReference type="eggNOG" id="KOG2579">
    <property type="taxonomic scope" value="Eukaryota"/>
</dbReference>
<dbReference type="InterPro" id="IPR036056">
    <property type="entry name" value="Fibrinogen-like_C"/>
</dbReference>
<feature type="domain" description="Fibrinogen C-terminal" evidence="3">
    <location>
        <begin position="72"/>
        <end position="291"/>
    </location>
</feature>
<dbReference type="GO" id="GO:0005615">
    <property type="term" value="C:extracellular space"/>
    <property type="evidence" value="ECO:0007669"/>
    <property type="project" value="TreeGrafter"/>
</dbReference>
<evidence type="ECO:0000313" key="4">
    <source>
        <dbReference type="EMBL" id="EAT40230.1"/>
    </source>
</evidence>
<evidence type="ECO:0000259" key="3">
    <source>
        <dbReference type="PROSITE" id="PS51406"/>
    </source>
</evidence>
<dbReference type="PANTHER" id="PTHR19143:SF327">
    <property type="entry name" value="FI21813P1-RELATED"/>
    <property type="match status" value="1"/>
</dbReference>
<reference evidence="4" key="3">
    <citation type="submission" date="2012-09" db="EMBL/GenBank/DDBJ databases">
        <authorList>
            <consortium name="VectorBase"/>
        </authorList>
    </citation>
    <scope>NUCLEOTIDE SEQUENCE</scope>
    <source>
        <strain evidence="4">Liverpool</strain>
    </source>
</reference>
<dbReference type="PROSITE" id="PS51406">
    <property type="entry name" value="FIBRINOGEN_C_2"/>
    <property type="match status" value="1"/>
</dbReference>
<dbReference type="PANTHER" id="PTHR19143">
    <property type="entry name" value="FIBRINOGEN/TENASCIN/ANGIOPOEITIN"/>
    <property type="match status" value="1"/>
</dbReference>
<reference evidence="4" key="1">
    <citation type="submission" date="2005-10" db="EMBL/GenBank/DDBJ databases">
        <authorList>
            <person name="Loftus B.J."/>
            <person name="Nene V.M."/>
            <person name="Hannick L.I."/>
            <person name="Bidwell S."/>
            <person name="Haas B."/>
            <person name="Amedeo P."/>
            <person name="Orvis J."/>
            <person name="Wortman J.R."/>
            <person name="White O.R."/>
            <person name="Salzberg S."/>
            <person name="Shumway M."/>
            <person name="Koo H."/>
            <person name="Zhao Y."/>
            <person name="Holmes M."/>
            <person name="Miller J."/>
            <person name="Schatz M."/>
            <person name="Pop M."/>
            <person name="Pai G."/>
            <person name="Utterback T."/>
            <person name="Rogers Y.-H."/>
            <person name="Kravitz S."/>
            <person name="Fraser C.M."/>
        </authorList>
    </citation>
    <scope>NUCLEOTIDE SEQUENCE</scope>
    <source>
        <strain evidence="4">Liverpool</strain>
    </source>
</reference>
<protein>
    <submittedName>
        <fullName evidence="4">AAEL008030-PA</fullName>
    </submittedName>
</protein>
<dbReference type="EMBL" id="CH477481">
    <property type="protein sequence ID" value="EAT40230.1"/>
    <property type="molecule type" value="Genomic_DNA"/>
</dbReference>
<dbReference type="InterPro" id="IPR002181">
    <property type="entry name" value="Fibrinogen_a/b/g_C_dom"/>
</dbReference>
<evidence type="ECO:0000256" key="2">
    <source>
        <dbReference type="SAM" id="SignalP"/>
    </source>
</evidence>
<feature type="coiled-coil region" evidence="1">
    <location>
        <begin position="36"/>
        <end position="63"/>
    </location>
</feature>
<reference evidence="4" key="2">
    <citation type="journal article" date="2007" name="Science">
        <title>Genome sequence of Aedes aegypti, a major arbovirus vector.</title>
        <authorList>
            <person name="Nene V."/>
            <person name="Wortman J.R."/>
            <person name="Lawson D."/>
            <person name="Haas B."/>
            <person name="Kodira C."/>
            <person name="Tu Z.J."/>
            <person name="Loftus B."/>
            <person name="Xi Z."/>
            <person name="Megy K."/>
            <person name="Grabherr M."/>
            <person name="Ren Q."/>
            <person name="Zdobnov E.M."/>
            <person name="Lobo N.F."/>
            <person name="Campbell K.S."/>
            <person name="Brown S.E."/>
            <person name="Bonaldo M.F."/>
            <person name="Zhu J."/>
            <person name="Sinkins S.P."/>
            <person name="Hogenkamp D.G."/>
            <person name="Amedeo P."/>
            <person name="Arensburger P."/>
            <person name="Atkinson P.W."/>
            <person name="Bidwell S."/>
            <person name="Biedler J."/>
            <person name="Birney E."/>
            <person name="Bruggner R.V."/>
            <person name="Costas J."/>
            <person name="Coy M.R."/>
            <person name="Crabtree J."/>
            <person name="Crawford M."/>
            <person name="Debruyn B."/>
            <person name="Decaprio D."/>
            <person name="Eiglmeier K."/>
            <person name="Eisenstadt E."/>
            <person name="El-Dorry H."/>
            <person name="Gelbart W.M."/>
            <person name="Gomes S.L."/>
            <person name="Hammond M."/>
            <person name="Hannick L.I."/>
            <person name="Hogan J.R."/>
            <person name="Holmes M.H."/>
            <person name="Jaffe D."/>
            <person name="Johnston J.S."/>
            <person name="Kennedy R.C."/>
            <person name="Koo H."/>
            <person name="Kravitz S."/>
            <person name="Kriventseva E.V."/>
            <person name="Kulp D."/>
            <person name="Labutti K."/>
            <person name="Lee E."/>
            <person name="Li S."/>
            <person name="Lovin D.D."/>
            <person name="Mao C."/>
            <person name="Mauceli E."/>
            <person name="Menck C.F."/>
            <person name="Miller J.R."/>
            <person name="Montgomery P."/>
            <person name="Mori A."/>
            <person name="Nascimento A.L."/>
            <person name="Naveira H.F."/>
            <person name="Nusbaum C."/>
            <person name="O'leary S."/>
            <person name="Orvis J."/>
            <person name="Pertea M."/>
            <person name="Quesneville H."/>
            <person name="Reidenbach K.R."/>
            <person name="Rogers Y.H."/>
            <person name="Roth C.W."/>
            <person name="Schneider J.R."/>
            <person name="Schatz M."/>
            <person name="Shumway M."/>
            <person name="Stanke M."/>
            <person name="Stinson E.O."/>
            <person name="Tubio J.M."/>
            <person name="Vanzee J.P."/>
            <person name="Verjovski-Almeida S."/>
            <person name="Werner D."/>
            <person name="White O."/>
            <person name="Wyder S."/>
            <person name="Zeng Q."/>
            <person name="Zhao Q."/>
            <person name="Zhao Y."/>
            <person name="Hill C.A."/>
            <person name="Raikhel A.S."/>
            <person name="Soares M.B."/>
            <person name="Knudson D.L."/>
            <person name="Lee N.H."/>
            <person name="Galagan J."/>
            <person name="Salzberg S.L."/>
            <person name="Paulsen I.T."/>
            <person name="Dimopoulos G."/>
            <person name="Collins F.H."/>
            <person name="Birren B."/>
            <person name="Fraser-Liggett C.M."/>
            <person name="Severson D.W."/>
        </authorList>
    </citation>
    <scope>NUCLEOTIDE SEQUENCE [LARGE SCALE GENOMIC DNA]</scope>
    <source>
        <strain evidence="4">Liverpool</strain>
    </source>
</reference>
<gene>
    <name evidence="4" type="ORF">AaeL_AAEL008030</name>
</gene>
<evidence type="ECO:0000256" key="1">
    <source>
        <dbReference type="SAM" id="Coils"/>
    </source>
</evidence>
<dbReference type="SMART" id="SM00186">
    <property type="entry name" value="FBG"/>
    <property type="match status" value="1"/>
</dbReference>
<dbReference type="OMA" id="RSANNCT"/>